<dbReference type="Gene3D" id="1.10.150.50">
    <property type="entry name" value="Transcription Factor, Ets-1"/>
    <property type="match status" value="2"/>
</dbReference>
<feature type="compositionally biased region" description="Basic and acidic residues" evidence="3">
    <location>
        <begin position="564"/>
        <end position="577"/>
    </location>
</feature>
<feature type="compositionally biased region" description="Pro residues" evidence="3">
    <location>
        <begin position="122"/>
        <end position="136"/>
    </location>
</feature>
<dbReference type="SUPFAM" id="SSF47769">
    <property type="entry name" value="SAM/Pointed domain"/>
    <property type="match status" value="2"/>
</dbReference>
<feature type="compositionally biased region" description="Basic and acidic residues" evidence="3">
    <location>
        <begin position="12"/>
        <end position="23"/>
    </location>
</feature>
<evidence type="ECO:0000256" key="1">
    <source>
        <dbReference type="ARBA" id="ARBA00022737"/>
    </source>
</evidence>
<dbReference type="Pfam" id="PF00536">
    <property type="entry name" value="SAM_1"/>
    <property type="match status" value="2"/>
</dbReference>
<dbReference type="PANTHER" id="PTHR24174">
    <property type="entry name" value="ANKYRIN REPEAT AND STERILE ALPHA MOTIF DOMAIN-CONTAINING PROTEIN 1"/>
    <property type="match status" value="1"/>
</dbReference>
<feature type="compositionally biased region" description="Low complexity" evidence="3">
    <location>
        <begin position="281"/>
        <end position="304"/>
    </location>
</feature>
<accession>A0A914LKK3</accession>
<proteinExistence type="predicted"/>
<name>A0A914LKK3_MELIC</name>
<evidence type="ECO:0000313" key="6">
    <source>
        <dbReference type="WBParaSite" id="Minc3s00605g15007"/>
    </source>
</evidence>
<reference evidence="6" key="1">
    <citation type="submission" date="2022-11" db="UniProtKB">
        <authorList>
            <consortium name="WormBaseParasite"/>
        </authorList>
    </citation>
    <scope>IDENTIFICATION</scope>
</reference>
<sequence>MRRRFLLGGGEGGKKSVPKKDNNDPLQQPKIASSNSSPQSSTSATTGSSSFPFLGILNRRSFAAADGPKKKNAASSNNYYSAFKDENDKYATIGGGSKQQKKKDEEERNGLRTSSAHSSSSSPPPPQPPPPPPPRRSPLLQRGGRTTTRPRSMGAPLLQQMGMKFSSNITERNNNNEEAETAFMNVEEDFHVGSARLIMNGRCCQTQQPHGVEKSNKVNYTNRNSTGSTNSSQTSSGFESSKSASSHQLAQPCHSTPAHHQLQQQNESPQAFQISPNEDNSISSPSSRLSSTGSSTATTQGGRSSAYFSLSDGLDLSSTGIGEVESGTLTTILKKGERSSKTERTRRGNCSRVNIGEMLAKGIPEQEIFAEWLQRLCLSEYLALFLSQGYDLPTLARATPEDLTTLGITKPDDRKCLVQDIQCWQNVADNWPTDITKEAPTREWLTAIGLKQYIQQFERQGCLTVGELEQLEAEDLEDMGVQKLGHAKRIWLALRKLRESRSFKPKPIQKVSSVQPLPSHNILPSTTLWPCSSNTAAITSTATLRRPQRNPSMTSNPTSGTELPKLREIDQRERESTGHVQFRNSSFGVDPLPDRGPPRLNLYRHIF</sequence>
<dbReference type="InterPro" id="IPR013761">
    <property type="entry name" value="SAM/pointed_sf"/>
</dbReference>
<feature type="compositionally biased region" description="Polar residues" evidence="3">
    <location>
        <begin position="549"/>
        <end position="561"/>
    </location>
</feature>
<feature type="compositionally biased region" description="Low complexity" evidence="3">
    <location>
        <begin position="33"/>
        <end position="50"/>
    </location>
</feature>
<feature type="domain" description="SAM" evidence="4">
    <location>
        <begin position="443"/>
        <end position="500"/>
    </location>
</feature>
<feature type="compositionally biased region" description="Polar residues" evidence="3">
    <location>
        <begin position="261"/>
        <end position="280"/>
    </location>
</feature>
<keyword evidence="1" id="KW-0677">Repeat</keyword>
<dbReference type="InterPro" id="IPR033635">
    <property type="entry name" value="ANKS1/Caskin"/>
</dbReference>
<dbReference type="PANTHER" id="PTHR24174:SF16">
    <property type="entry name" value="CASKIN-2"/>
    <property type="match status" value="1"/>
</dbReference>
<dbReference type="Proteomes" id="UP000887563">
    <property type="component" value="Unplaced"/>
</dbReference>
<feature type="region of interest" description="Disordered" evidence="3">
    <location>
        <begin position="545"/>
        <end position="593"/>
    </location>
</feature>
<feature type="compositionally biased region" description="Polar residues" evidence="3">
    <location>
        <begin position="578"/>
        <end position="587"/>
    </location>
</feature>
<feature type="region of interest" description="Disordered" evidence="3">
    <location>
        <begin position="207"/>
        <end position="304"/>
    </location>
</feature>
<feature type="region of interest" description="Disordered" evidence="3">
    <location>
        <begin position="89"/>
        <end position="159"/>
    </location>
</feature>
<dbReference type="InterPro" id="IPR001660">
    <property type="entry name" value="SAM"/>
</dbReference>
<evidence type="ECO:0000256" key="3">
    <source>
        <dbReference type="SAM" id="MobiDB-lite"/>
    </source>
</evidence>
<evidence type="ECO:0000256" key="2">
    <source>
        <dbReference type="ARBA" id="ARBA00023043"/>
    </source>
</evidence>
<keyword evidence="5" id="KW-1185">Reference proteome</keyword>
<protein>
    <submittedName>
        <fullName evidence="6">SAM domain-containing protein</fullName>
    </submittedName>
</protein>
<feature type="compositionally biased region" description="Low complexity" evidence="3">
    <location>
        <begin position="219"/>
        <end position="246"/>
    </location>
</feature>
<feature type="domain" description="SAM" evidence="4">
    <location>
        <begin position="364"/>
        <end position="427"/>
    </location>
</feature>
<feature type="region of interest" description="Disordered" evidence="3">
    <location>
        <begin position="1"/>
        <end position="53"/>
    </location>
</feature>
<evidence type="ECO:0000259" key="4">
    <source>
        <dbReference type="PROSITE" id="PS50105"/>
    </source>
</evidence>
<dbReference type="AlphaFoldDB" id="A0A914LKK3"/>
<keyword evidence="2" id="KW-0040">ANK repeat</keyword>
<dbReference type="WBParaSite" id="Minc3s00605g15007">
    <property type="protein sequence ID" value="Minc3s00605g15007"/>
    <property type="gene ID" value="Minc3s00605g15007"/>
</dbReference>
<dbReference type="SMART" id="SM00454">
    <property type="entry name" value="SAM"/>
    <property type="match status" value="2"/>
</dbReference>
<evidence type="ECO:0000313" key="5">
    <source>
        <dbReference type="Proteomes" id="UP000887563"/>
    </source>
</evidence>
<organism evidence="5 6">
    <name type="scientific">Meloidogyne incognita</name>
    <name type="common">Southern root-knot nematode worm</name>
    <name type="synonym">Oxyuris incognita</name>
    <dbReference type="NCBI Taxonomy" id="6306"/>
    <lineage>
        <taxon>Eukaryota</taxon>
        <taxon>Metazoa</taxon>
        <taxon>Ecdysozoa</taxon>
        <taxon>Nematoda</taxon>
        <taxon>Chromadorea</taxon>
        <taxon>Rhabditida</taxon>
        <taxon>Tylenchina</taxon>
        <taxon>Tylenchomorpha</taxon>
        <taxon>Tylenchoidea</taxon>
        <taxon>Meloidogynidae</taxon>
        <taxon>Meloidogyninae</taxon>
        <taxon>Meloidogyne</taxon>
        <taxon>Meloidogyne incognita group</taxon>
    </lineage>
</organism>
<dbReference type="PROSITE" id="PS50105">
    <property type="entry name" value="SAM_DOMAIN"/>
    <property type="match status" value="2"/>
</dbReference>